<dbReference type="EMBL" id="KN837104">
    <property type="protein sequence ID" value="KIJ47124.1"/>
    <property type="molecule type" value="Genomic_DNA"/>
</dbReference>
<feature type="non-terminal residue" evidence="1">
    <location>
        <position position="158"/>
    </location>
</feature>
<name>A0A0C9VVM7_SPHS4</name>
<gene>
    <name evidence="1" type="ORF">M422DRAFT_164447</name>
</gene>
<protein>
    <recommendedName>
        <fullName evidence="3">DUF659 domain-containing protein</fullName>
    </recommendedName>
</protein>
<dbReference type="Proteomes" id="UP000054279">
    <property type="component" value="Unassembled WGS sequence"/>
</dbReference>
<reference evidence="1 2" key="1">
    <citation type="submission" date="2014-06" db="EMBL/GenBank/DDBJ databases">
        <title>Evolutionary Origins and Diversification of the Mycorrhizal Mutualists.</title>
        <authorList>
            <consortium name="DOE Joint Genome Institute"/>
            <consortium name="Mycorrhizal Genomics Consortium"/>
            <person name="Kohler A."/>
            <person name="Kuo A."/>
            <person name="Nagy L.G."/>
            <person name="Floudas D."/>
            <person name="Copeland A."/>
            <person name="Barry K.W."/>
            <person name="Cichocki N."/>
            <person name="Veneault-Fourrey C."/>
            <person name="LaButti K."/>
            <person name="Lindquist E.A."/>
            <person name="Lipzen A."/>
            <person name="Lundell T."/>
            <person name="Morin E."/>
            <person name="Murat C."/>
            <person name="Riley R."/>
            <person name="Ohm R."/>
            <person name="Sun H."/>
            <person name="Tunlid A."/>
            <person name="Henrissat B."/>
            <person name="Grigoriev I.V."/>
            <person name="Hibbett D.S."/>
            <person name="Martin F."/>
        </authorList>
    </citation>
    <scope>NUCLEOTIDE SEQUENCE [LARGE SCALE GENOMIC DNA]</scope>
    <source>
        <strain evidence="1 2">SS14</strain>
    </source>
</reference>
<evidence type="ECO:0000313" key="1">
    <source>
        <dbReference type="EMBL" id="KIJ47124.1"/>
    </source>
</evidence>
<dbReference type="AlphaFoldDB" id="A0A0C9VVM7"/>
<evidence type="ECO:0000313" key="2">
    <source>
        <dbReference type="Proteomes" id="UP000054279"/>
    </source>
</evidence>
<dbReference type="OrthoDB" id="2617191at2759"/>
<accession>A0A0C9VVM7</accession>
<dbReference type="HOGENOM" id="CLU_103447_0_0_1"/>
<evidence type="ECO:0008006" key="3">
    <source>
        <dbReference type="Google" id="ProtNLM"/>
    </source>
</evidence>
<sequence>IKLLNSLNPSAKLPHWKKLSGPLLRHEVVQSEAEVKLQNVSALATVQCDGWKDISKFNLIAFMFTTMHKAHITHAHNVSSEWKNAKHLKSLILTEFENLEKEYCLDIIGLCTDASGESQAARLRILPDMPWLLVADCWVHQVFYLLTNGASLYVIFAS</sequence>
<organism evidence="1 2">
    <name type="scientific">Sphaerobolus stellatus (strain SS14)</name>
    <dbReference type="NCBI Taxonomy" id="990650"/>
    <lineage>
        <taxon>Eukaryota</taxon>
        <taxon>Fungi</taxon>
        <taxon>Dikarya</taxon>
        <taxon>Basidiomycota</taxon>
        <taxon>Agaricomycotina</taxon>
        <taxon>Agaricomycetes</taxon>
        <taxon>Phallomycetidae</taxon>
        <taxon>Geastrales</taxon>
        <taxon>Sphaerobolaceae</taxon>
        <taxon>Sphaerobolus</taxon>
    </lineage>
</organism>
<keyword evidence="2" id="KW-1185">Reference proteome</keyword>
<proteinExistence type="predicted"/>